<feature type="non-terminal residue" evidence="1">
    <location>
        <position position="1"/>
    </location>
</feature>
<sequence length="81" mass="9066">LRQVSASLNAASEDMPETVDEFNKTLRRLSTLIADRRYEISSILENMETVSANLKELTEDARRYPADVLFGEPPAPSEPAK</sequence>
<gene>
    <name evidence="1" type="ORF">S03H2_57000</name>
</gene>
<comment type="caution">
    <text evidence="1">The sequence shown here is derived from an EMBL/GenBank/DDBJ whole genome shotgun (WGS) entry which is preliminary data.</text>
</comment>
<name>X1KI27_9ZZZZ</name>
<evidence type="ECO:0000313" key="1">
    <source>
        <dbReference type="EMBL" id="GAH89789.1"/>
    </source>
</evidence>
<evidence type="ECO:0008006" key="2">
    <source>
        <dbReference type="Google" id="ProtNLM"/>
    </source>
</evidence>
<protein>
    <recommendedName>
        <fullName evidence="2">Mammalian cell entry protein</fullName>
    </recommendedName>
</protein>
<proteinExistence type="predicted"/>
<organism evidence="1">
    <name type="scientific">marine sediment metagenome</name>
    <dbReference type="NCBI Taxonomy" id="412755"/>
    <lineage>
        <taxon>unclassified sequences</taxon>
        <taxon>metagenomes</taxon>
        <taxon>ecological metagenomes</taxon>
    </lineage>
</organism>
<dbReference type="AlphaFoldDB" id="X1KI27"/>
<accession>X1KI27</accession>
<dbReference type="EMBL" id="BARU01036507">
    <property type="protein sequence ID" value="GAH89789.1"/>
    <property type="molecule type" value="Genomic_DNA"/>
</dbReference>
<reference evidence="1" key="1">
    <citation type="journal article" date="2014" name="Front. Microbiol.">
        <title>High frequency of phylogenetically diverse reductive dehalogenase-homologous genes in deep subseafloor sedimentary metagenomes.</title>
        <authorList>
            <person name="Kawai M."/>
            <person name="Futagami T."/>
            <person name="Toyoda A."/>
            <person name="Takaki Y."/>
            <person name="Nishi S."/>
            <person name="Hori S."/>
            <person name="Arai W."/>
            <person name="Tsubouchi T."/>
            <person name="Morono Y."/>
            <person name="Uchiyama I."/>
            <person name="Ito T."/>
            <person name="Fujiyama A."/>
            <person name="Inagaki F."/>
            <person name="Takami H."/>
        </authorList>
    </citation>
    <scope>NUCLEOTIDE SEQUENCE</scope>
    <source>
        <strain evidence="1">Expedition CK06-06</strain>
    </source>
</reference>